<dbReference type="InterPro" id="IPR025442">
    <property type="entry name" value="DUF4185"/>
</dbReference>
<proteinExistence type="predicted"/>
<feature type="domain" description="DUF4185" evidence="1">
    <location>
        <begin position="62"/>
        <end position="347"/>
    </location>
</feature>
<sequence>MHQGSRERCCIFIALYVAVCAFLCACSDLGSRHQGLAGIELKAERWHEADQLFRNDVRWLGGDGAYSVDLGAARVLWLFGDSFIGPGYSRDRSGAVIVRNTVAIQRGYNPAQASAAFYWNIEDGRPEAFFRSSGSSWFWPGSGVMTGESLVIFLMEIVAADNELGFDAAGWTAVIVKNPRAEPSRWNIQRLKTPANEFGVIIGSAGSMVLDGYLYAFGTQRADHGAYLVRWPLADAARGDLMHPQWWTRSTGWVDQDILTHLPAPVLADAQMEFTVHYEKSMGRFLEIQTEGFPDGCLVYRRAMSLTGPWSGKQLLYCPHAPKDEQVLFYAGKAHPWLEGADLVCTYAANSLDERRVLEGHDLYYPAFVRVSITGRR</sequence>
<gene>
    <name evidence="2" type="ORF">SCFA_810003</name>
</gene>
<dbReference type="AlphaFoldDB" id="A0A485M895"/>
<accession>A0A485M895</accession>
<organism evidence="2">
    <name type="scientific">anaerobic digester metagenome</name>
    <dbReference type="NCBI Taxonomy" id="1263854"/>
    <lineage>
        <taxon>unclassified sequences</taxon>
        <taxon>metagenomes</taxon>
        <taxon>ecological metagenomes</taxon>
    </lineage>
</organism>
<dbReference type="EMBL" id="CAADRM010000149">
    <property type="protein sequence ID" value="VFU18353.1"/>
    <property type="molecule type" value="Genomic_DNA"/>
</dbReference>
<reference evidence="2" key="1">
    <citation type="submission" date="2019-03" db="EMBL/GenBank/DDBJ databases">
        <authorList>
            <person name="Hao L."/>
        </authorList>
    </citation>
    <scope>NUCLEOTIDE SEQUENCE</scope>
</reference>
<name>A0A485M895_9ZZZZ</name>
<protein>
    <recommendedName>
        <fullName evidence="1">DUF4185 domain-containing protein</fullName>
    </recommendedName>
</protein>
<evidence type="ECO:0000259" key="1">
    <source>
        <dbReference type="Pfam" id="PF13810"/>
    </source>
</evidence>
<dbReference type="PROSITE" id="PS51257">
    <property type="entry name" value="PROKAR_LIPOPROTEIN"/>
    <property type="match status" value="1"/>
</dbReference>
<evidence type="ECO:0000313" key="2">
    <source>
        <dbReference type="EMBL" id="VFU18353.1"/>
    </source>
</evidence>
<dbReference type="Pfam" id="PF13810">
    <property type="entry name" value="DUF4185"/>
    <property type="match status" value="1"/>
</dbReference>